<dbReference type="EMBL" id="UINC01183438">
    <property type="protein sequence ID" value="SVD94211.1"/>
    <property type="molecule type" value="Genomic_DNA"/>
</dbReference>
<sequence>VTAGEALEDGAMLGMEFFVHGAIGTLG</sequence>
<reference evidence="1" key="1">
    <citation type="submission" date="2018-05" db="EMBL/GenBank/DDBJ databases">
        <authorList>
            <person name="Lanie J.A."/>
            <person name="Ng W.-L."/>
            <person name="Kazmierczak K.M."/>
            <person name="Andrzejewski T.M."/>
            <person name="Davidsen T.M."/>
            <person name="Wayne K.J."/>
            <person name="Tettelin H."/>
            <person name="Glass J.I."/>
            <person name="Rusch D."/>
            <person name="Podicherti R."/>
            <person name="Tsui H.-C.T."/>
            <person name="Winkler M.E."/>
        </authorList>
    </citation>
    <scope>NUCLEOTIDE SEQUENCE</scope>
</reference>
<accession>A0A382ZFF6</accession>
<feature type="non-terminal residue" evidence="1">
    <location>
        <position position="1"/>
    </location>
</feature>
<dbReference type="AlphaFoldDB" id="A0A382ZFF6"/>
<evidence type="ECO:0000313" key="1">
    <source>
        <dbReference type="EMBL" id="SVD94211.1"/>
    </source>
</evidence>
<protein>
    <submittedName>
        <fullName evidence="1">Uncharacterized protein</fullName>
    </submittedName>
</protein>
<organism evidence="1">
    <name type="scientific">marine metagenome</name>
    <dbReference type="NCBI Taxonomy" id="408172"/>
    <lineage>
        <taxon>unclassified sequences</taxon>
        <taxon>metagenomes</taxon>
        <taxon>ecological metagenomes</taxon>
    </lineage>
</organism>
<gene>
    <name evidence="1" type="ORF">METZ01_LOCUS447065</name>
</gene>
<proteinExistence type="predicted"/>
<name>A0A382ZFF6_9ZZZZ</name>